<evidence type="ECO:0000313" key="6">
    <source>
        <dbReference type="Proteomes" id="UP001341840"/>
    </source>
</evidence>
<evidence type="ECO:0000313" key="5">
    <source>
        <dbReference type="EMBL" id="MED6118592.1"/>
    </source>
</evidence>
<dbReference type="Gene3D" id="3.10.450.10">
    <property type="match status" value="1"/>
</dbReference>
<proteinExistence type="predicted"/>
<keyword evidence="2" id="KW-0789">Thiol protease inhibitor</keyword>
<evidence type="ECO:0000256" key="2">
    <source>
        <dbReference type="ARBA" id="ARBA00022704"/>
    </source>
</evidence>
<dbReference type="Pfam" id="PF16845">
    <property type="entry name" value="SQAPI"/>
    <property type="match status" value="1"/>
</dbReference>
<name>A0ABU6R2J1_9FABA</name>
<sequence>MMRSHCLSIIILMLPFSAFLASLIFAVELEVESPEVINIANFAVNEQNKRSNENLNLVRILSCKEDLHIIGNSYFLDLLLHNGVRINRYMATVIERPNFPFILRPVQYELASFELSPYPVP</sequence>
<dbReference type="InterPro" id="IPR046350">
    <property type="entry name" value="Cystatin_sf"/>
</dbReference>
<accession>A0ABU6R2J1</accession>
<keyword evidence="3" id="KW-0732">Signal</keyword>
<dbReference type="Proteomes" id="UP001341840">
    <property type="component" value="Unassembled WGS sequence"/>
</dbReference>
<keyword evidence="6" id="KW-1185">Reference proteome</keyword>
<evidence type="ECO:0000256" key="3">
    <source>
        <dbReference type="SAM" id="SignalP"/>
    </source>
</evidence>
<organism evidence="5 6">
    <name type="scientific">Stylosanthes scabra</name>
    <dbReference type="NCBI Taxonomy" id="79078"/>
    <lineage>
        <taxon>Eukaryota</taxon>
        <taxon>Viridiplantae</taxon>
        <taxon>Streptophyta</taxon>
        <taxon>Embryophyta</taxon>
        <taxon>Tracheophyta</taxon>
        <taxon>Spermatophyta</taxon>
        <taxon>Magnoliopsida</taxon>
        <taxon>eudicotyledons</taxon>
        <taxon>Gunneridae</taxon>
        <taxon>Pentapetalae</taxon>
        <taxon>rosids</taxon>
        <taxon>fabids</taxon>
        <taxon>Fabales</taxon>
        <taxon>Fabaceae</taxon>
        <taxon>Papilionoideae</taxon>
        <taxon>50 kb inversion clade</taxon>
        <taxon>dalbergioids sensu lato</taxon>
        <taxon>Dalbergieae</taxon>
        <taxon>Pterocarpus clade</taxon>
        <taxon>Stylosanthes</taxon>
    </lineage>
</organism>
<reference evidence="5 6" key="1">
    <citation type="journal article" date="2023" name="Plants (Basel)">
        <title>Bridging the Gap: Combining Genomics and Transcriptomics Approaches to Understand Stylosanthes scabra, an Orphan Legume from the Brazilian Caatinga.</title>
        <authorList>
            <person name="Ferreira-Neto J.R.C."/>
            <person name="da Silva M.D."/>
            <person name="Binneck E."/>
            <person name="de Melo N.F."/>
            <person name="da Silva R.H."/>
            <person name="de Melo A.L.T.M."/>
            <person name="Pandolfi V."/>
            <person name="Bustamante F.O."/>
            <person name="Brasileiro-Vidal A.C."/>
            <person name="Benko-Iseppon A.M."/>
        </authorList>
    </citation>
    <scope>NUCLEOTIDE SEQUENCE [LARGE SCALE GENOMIC DNA]</scope>
    <source>
        <tissue evidence="5">Leaves</tissue>
    </source>
</reference>
<protein>
    <recommendedName>
        <fullName evidence="4">Cystatin domain-containing protein</fullName>
    </recommendedName>
</protein>
<keyword evidence="1" id="KW-0646">Protease inhibitor</keyword>
<comment type="caution">
    <text evidence="5">The sequence shown here is derived from an EMBL/GenBank/DDBJ whole genome shotgun (WGS) entry which is preliminary data.</text>
</comment>
<dbReference type="PANTHER" id="PTHR47364:SF2">
    <property type="entry name" value="CYSTEINE PROTEINASE INHIBITOR 5"/>
    <property type="match status" value="1"/>
</dbReference>
<evidence type="ECO:0000259" key="4">
    <source>
        <dbReference type="Pfam" id="PF16845"/>
    </source>
</evidence>
<dbReference type="EMBL" id="JASCZI010030216">
    <property type="protein sequence ID" value="MED6118592.1"/>
    <property type="molecule type" value="Genomic_DNA"/>
</dbReference>
<dbReference type="PANTHER" id="PTHR47364">
    <property type="entry name" value="CYSTEINE PROTEINASE INHIBITOR 5"/>
    <property type="match status" value="1"/>
</dbReference>
<gene>
    <name evidence="5" type="ORF">PIB30_004197</name>
</gene>
<dbReference type="SUPFAM" id="SSF54403">
    <property type="entry name" value="Cystatin/monellin"/>
    <property type="match status" value="1"/>
</dbReference>
<evidence type="ECO:0000256" key="1">
    <source>
        <dbReference type="ARBA" id="ARBA00022690"/>
    </source>
</evidence>
<dbReference type="InterPro" id="IPR000010">
    <property type="entry name" value="Cystatin_dom"/>
</dbReference>
<feature type="signal peptide" evidence="3">
    <location>
        <begin position="1"/>
        <end position="21"/>
    </location>
</feature>
<feature type="domain" description="Cystatin" evidence="4">
    <location>
        <begin position="30"/>
        <end position="98"/>
    </location>
</feature>
<feature type="chain" id="PRO_5047023842" description="Cystatin domain-containing protein" evidence="3">
    <location>
        <begin position="22"/>
        <end position="121"/>
    </location>
</feature>